<feature type="domain" description="EGF-like" evidence="7">
    <location>
        <begin position="390"/>
        <end position="427"/>
    </location>
</feature>
<dbReference type="OrthoDB" id="26719at2759"/>
<dbReference type="SMART" id="SM00282">
    <property type="entry name" value="LamG"/>
    <property type="match status" value="2"/>
</dbReference>
<keyword evidence="4" id="KW-1133">Transmembrane helix</keyword>
<proteinExistence type="predicted"/>
<evidence type="ECO:0000256" key="2">
    <source>
        <dbReference type="PROSITE-ProRule" id="PRU00076"/>
    </source>
</evidence>
<name>A0A9W9YYG2_9CNID</name>
<feature type="transmembrane region" description="Helical" evidence="4">
    <location>
        <begin position="744"/>
        <end position="765"/>
    </location>
</feature>
<dbReference type="PROSITE" id="PS50025">
    <property type="entry name" value="LAM_G_DOMAIN"/>
    <property type="match status" value="2"/>
</dbReference>
<keyword evidence="9" id="KW-1185">Reference proteome</keyword>
<keyword evidence="1" id="KW-1015">Disulfide bond</keyword>
<dbReference type="InterPro" id="IPR013320">
    <property type="entry name" value="ConA-like_dom_sf"/>
</dbReference>
<reference evidence="8" key="1">
    <citation type="submission" date="2023-01" db="EMBL/GenBank/DDBJ databases">
        <title>Genome assembly of the deep-sea coral Lophelia pertusa.</title>
        <authorList>
            <person name="Herrera S."/>
            <person name="Cordes E."/>
        </authorList>
    </citation>
    <scope>NUCLEOTIDE SEQUENCE</scope>
    <source>
        <strain evidence="8">USNM1676648</strain>
        <tissue evidence="8">Polyp</tissue>
    </source>
</reference>
<comment type="caution">
    <text evidence="8">The sequence shown here is derived from an EMBL/GenBank/DDBJ whole genome shotgun (WGS) entry which is preliminary data.</text>
</comment>
<feature type="chain" id="PRO_5040868342" evidence="5">
    <location>
        <begin position="25"/>
        <end position="833"/>
    </location>
</feature>
<dbReference type="InterPro" id="IPR050372">
    <property type="entry name" value="Neurexin-related_CASP"/>
</dbReference>
<accession>A0A9W9YYG2</accession>
<keyword evidence="2" id="KW-0245">EGF-like domain</keyword>
<dbReference type="Pfam" id="PF02210">
    <property type="entry name" value="Laminin_G_2"/>
    <property type="match status" value="2"/>
</dbReference>
<dbReference type="CDD" id="cd00110">
    <property type="entry name" value="LamG"/>
    <property type="match status" value="2"/>
</dbReference>
<protein>
    <submittedName>
        <fullName evidence="8">Uncharacterized protein</fullName>
    </submittedName>
</protein>
<dbReference type="Gene3D" id="2.60.120.200">
    <property type="match status" value="2"/>
</dbReference>
<evidence type="ECO:0000313" key="8">
    <source>
        <dbReference type="EMBL" id="KAJ7370343.1"/>
    </source>
</evidence>
<dbReference type="PROSITE" id="PS50026">
    <property type="entry name" value="EGF_3"/>
    <property type="match status" value="1"/>
</dbReference>
<dbReference type="SUPFAM" id="SSF49899">
    <property type="entry name" value="Concanavalin A-like lectins/glucanases"/>
    <property type="match status" value="2"/>
</dbReference>
<dbReference type="InterPro" id="IPR001791">
    <property type="entry name" value="Laminin_G"/>
</dbReference>
<dbReference type="InterPro" id="IPR000742">
    <property type="entry name" value="EGF"/>
</dbReference>
<evidence type="ECO:0000259" key="7">
    <source>
        <dbReference type="PROSITE" id="PS50026"/>
    </source>
</evidence>
<dbReference type="Proteomes" id="UP001163046">
    <property type="component" value="Unassembled WGS sequence"/>
</dbReference>
<organism evidence="8 9">
    <name type="scientific">Desmophyllum pertusum</name>
    <dbReference type="NCBI Taxonomy" id="174260"/>
    <lineage>
        <taxon>Eukaryota</taxon>
        <taxon>Metazoa</taxon>
        <taxon>Cnidaria</taxon>
        <taxon>Anthozoa</taxon>
        <taxon>Hexacorallia</taxon>
        <taxon>Scleractinia</taxon>
        <taxon>Caryophylliina</taxon>
        <taxon>Caryophylliidae</taxon>
        <taxon>Desmophyllum</taxon>
    </lineage>
</organism>
<comment type="caution">
    <text evidence="2">Lacks conserved residue(s) required for the propagation of feature annotation.</text>
</comment>
<keyword evidence="4" id="KW-0472">Membrane</keyword>
<evidence type="ECO:0000259" key="6">
    <source>
        <dbReference type="PROSITE" id="PS50025"/>
    </source>
</evidence>
<dbReference type="Gene3D" id="2.60.120.1000">
    <property type="match status" value="1"/>
</dbReference>
<dbReference type="PANTHER" id="PTHR15036">
    <property type="entry name" value="PIKACHURIN-LIKE PROTEIN"/>
    <property type="match status" value="1"/>
</dbReference>
<dbReference type="CDD" id="cd00054">
    <property type="entry name" value="EGF_CA"/>
    <property type="match status" value="1"/>
</dbReference>
<evidence type="ECO:0000256" key="5">
    <source>
        <dbReference type="SAM" id="SignalP"/>
    </source>
</evidence>
<gene>
    <name evidence="8" type="ORF">OS493_032841</name>
</gene>
<dbReference type="PANTHER" id="PTHR15036:SF49">
    <property type="entry name" value="AXOTACTIN"/>
    <property type="match status" value="1"/>
</dbReference>
<keyword evidence="5" id="KW-0732">Signal</keyword>
<feature type="domain" description="Laminin G" evidence="6">
    <location>
        <begin position="24"/>
        <end position="209"/>
    </location>
</feature>
<feature type="domain" description="Laminin G" evidence="6">
    <location>
        <begin position="217"/>
        <end position="388"/>
    </location>
</feature>
<feature type="compositionally biased region" description="Basic and acidic residues" evidence="3">
    <location>
        <begin position="644"/>
        <end position="659"/>
    </location>
</feature>
<evidence type="ECO:0000256" key="3">
    <source>
        <dbReference type="SAM" id="MobiDB-lite"/>
    </source>
</evidence>
<dbReference type="EMBL" id="MU826867">
    <property type="protein sequence ID" value="KAJ7370343.1"/>
    <property type="molecule type" value="Genomic_DNA"/>
</dbReference>
<feature type="compositionally biased region" description="Low complexity" evidence="3">
    <location>
        <begin position="683"/>
        <end position="692"/>
    </location>
</feature>
<dbReference type="GO" id="GO:0016020">
    <property type="term" value="C:membrane"/>
    <property type="evidence" value="ECO:0007669"/>
    <property type="project" value="UniProtKB-SubCell"/>
</dbReference>
<feature type="signal peptide" evidence="5">
    <location>
        <begin position="1"/>
        <end position="24"/>
    </location>
</feature>
<evidence type="ECO:0000256" key="4">
    <source>
        <dbReference type="SAM" id="Phobius"/>
    </source>
</evidence>
<feature type="region of interest" description="Disordered" evidence="3">
    <location>
        <begin position="635"/>
        <end position="717"/>
    </location>
</feature>
<keyword evidence="4" id="KW-0812">Transmembrane</keyword>
<evidence type="ECO:0000256" key="1">
    <source>
        <dbReference type="ARBA" id="ARBA00023157"/>
    </source>
</evidence>
<sequence length="833" mass="94411">MGLRCDLSILLVFLCTLASTNTYAVQVRLHGEECITYELQKAVNPPRRTVIKLRFRTIHPNGLLMYSRGKNGKDDFLQLDIFHGQVRYQAYLGGSPTRGELRIKNSKKRLSDGRWHNVTLTQEGRTASLKVDFISVSGIIRQDYYHYLNLNDIYIGGLTPAKRKEYSETRTRNFRGCLEDLIFRGKNLIQEAKNKLSGYKVFGKVTFRCEKLDYRAVTITNPNTGFRVTVRKLPMDNDTFYTSFRFRSHVEQGLLLSRSAIKVKLHLRLSAGTLLYDVTAPNSSKIVLSLGSNLDDGEWHTVNASVRGREARLQLDGQTRTKPLNHSLLMQEFANRSRLKIFLGGYDDNRDFPGFVGCILNLQIDSQKISHNNLKKSKRTDDDLKYTCSLVNRCQPNPCKNKGKCSQDWKRYYCNCEYTQFEGERCEISIYKPTCEYYRSMGLKKSMFCLLDSEGQGNSYTALCNVTDGDRKRTYTVITHNKMAKTRVGDARIEEAQYKHYITYSNSIDMKQIAQLIESSKECRQHIRFHCFSSKLLNTPRGPSHAFWLSRDYERQEYWGGAEPGSKRCACGMHEKPSCASGGKYCNCDNRDNQWRVDEGYLTDKSTLPVTGLEFNRKSEKSDFTLGPLECWGNANKTRRTKDKRTNPKPREGSMDDRLVNACPMVENPTTTSPGTPSPTTTPTPSVTRSCTNENDEECINGNSSLPGATTIPGTGHQEEVRQTTAKDQETSWELQETSEISTVAIVMISVALVVIVMLSMKFVLPRVIMCIRTHSKRGEYIVPPAGSSGYPARLLPLVTKRSSIRGRQLTQYGGNGRCVDGNATGGLKSYWV</sequence>
<dbReference type="AlphaFoldDB" id="A0A9W9YYG2"/>
<evidence type="ECO:0000313" key="9">
    <source>
        <dbReference type="Proteomes" id="UP001163046"/>
    </source>
</evidence>
<dbReference type="SUPFAM" id="SSF57196">
    <property type="entry name" value="EGF/Laminin"/>
    <property type="match status" value="1"/>
</dbReference>
<dbReference type="Gene3D" id="2.10.25.10">
    <property type="entry name" value="Laminin"/>
    <property type="match status" value="1"/>
</dbReference>